<evidence type="ECO:0000313" key="2">
    <source>
        <dbReference type="EMBL" id="MCA9397241.1"/>
    </source>
</evidence>
<name>A0A955RWH7_UNCKA</name>
<keyword evidence="1" id="KW-0175">Coiled coil</keyword>
<sequence>MNRFNSLLKPFQIWEQWKDSKGFFPTPYEQIGMSEEVQEEFTDYEHALAELEEELGIVEEDIFELENQRDKLYREIRELKEEHERFKRDKLNRWVTSVKMFNEKE</sequence>
<evidence type="ECO:0000313" key="3">
    <source>
        <dbReference type="Proteomes" id="UP000699691"/>
    </source>
</evidence>
<protein>
    <submittedName>
        <fullName evidence="2">Uncharacterized protein</fullName>
    </submittedName>
</protein>
<reference evidence="2" key="1">
    <citation type="submission" date="2020-04" db="EMBL/GenBank/DDBJ databases">
        <authorList>
            <person name="Zhang T."/>
        </authorList>
    </citation>
    <scope>NUCLEOTIDE SEQUENCE</scope>
    <source>
        <strain evidence="2">HKST-UBA02</strain>
    </source>
</reference>
<dbReference type="AlphaFoldDB" id="A0A955RWH7"/>
<proteinExistence type="predicted"/>
<dbReference type="EMBL" id="JAGQKY010000006">
    <property type="protein sequence ID" value="MCA9397241.1"/>
    <property type="molecule type" value="Genomic_DNA"/>
</dbReference>
<gene>
    <name evidence="2" type="ORF">KC573_00270</name>
</gene>
<evidence type="ECO:0000256" key="1">
    <source>
        <dbReference type="SAM" id="Coils"/>
    </source>
</evidence>
<accession>A0A955RWH7</accession>
<organism evidence="2 3">
    <name type="scientific">candidate division WWE3 bacterium</name>
    <dbReference type="NCBI Taxonomy" id="2053526"/>
    <lineage>
        <taxon>Bacteria</taxon>
        <taxon>Katanobacteria</taxon>
    </lineage>
</organism>
<feature type="coiled-coil region" evidence="1">
    <location>
        <begin position="34"/>
        <end position="89"/>
    </location>
</feature>
<dbReference type="Proteomes" id="UP000699691">
    <property type="component" value="Unassembled WGS sequence"/>
</dbReference>
<comment type="caution">
    <text evidence="2">The sequence shown here is derived from an EMBL/GenBank/DDBJ whole genome shotgun (WGS) entry which is preliminary data.</text>
</comment>
<reference evidence="2" key="2">
    <citation type="journal article" date="2021" name="Microbiome">
        <title>Successional dynamics and alternative stable states in a saline activated sludge microbial community over 9 years.</title>
        <authorList>
            <person name="Wang Y."/>
            <person name="Ye J."/>
            <person name="Ju F."/>
            <person name="Liu L."/>
            <person name="Boyd J.A."/>
            <person name="Deng Y."/>
            <person name="Parks D.H."/>
            <person name="Jiang X."/>
            <person name="Yin X."/>
            <person name="Woodcroft B.J."/>
            <person name="Tyson G.W."/>
            <person name="Hugenholtz P."/>
            <person name="Polz M.F."/>
            <person name="Zhang T."/>
        </authorList>
    </citation>
    <scope>NUCLEOTIDE SEQUENCE</scope>
    <source>
        <strain evidence="2">HKST-UBA02</strain>
    </source>
</reference>